<sequence length="259" mass="27154">MSAPGAPRAPWESLALFTFSGPDTLRIFPDATLELGADERAGSGLVSPSEFEALAEAVARADLEPLSSWPPGAQGGVLLAVGGRSLGFAWGPDLEPPAARLELRLLLERLRAEALGEGSEKVAQLATTSFARGRQALVAAPTARLIADRDGLEALLAGELSGEPLLIGEIDFAREMLLAVFAGPAVRPGAHVEIGAQVARTAGGYLLVPVTLHEPGPACAGPGRESPFHIVRLARLDTQIYFQWERLETACPGGDGWVL</sequence>
<name>A0A937X9N6_UNCEI</name>
<organism evidence="1 2">
    <name type="scientific">Eiseniibacteriota bacterium</name>
    <dbReference type="NCBI Taxonomy" id="2212470"/>
    <lineage>
        <taxon>Bacteria</taxon>
        <taxon>Candidatus Eiseniibacteriota</taxon>
    </lineage>
</organism>
<reference evidence="1" key="1">
    <citation type="submission" date="2019-03" db="EMBL/GenBank/DDBJ databases">
        <title>Lake Tanganyika Metagenome-Assembled Genomes (MAGs).</title>
        <authorList>
            <person name="Tran P."/>
        </authorList>
    </citation>
    <scope>NUCLEOTIDE SEQUENCE</scope>
    <source>
        <strain evidence="1">M_DeepCast_400m_m2_100</strain>
    </source>
</reference>
<proteinExistence type="predicted"/>
<protein>
    <submittedName>
        <fullName evidence="1">Uncharacterized protein</fullName>
    </submittedName>
</protein>
<accession>A0A937X9N6</accession>
<gene>
    <name evidence="1" type="ORF">FJY75_02055</name>
</gene>
<evidence type="ECO:0000313" key="1">
    <source>
        <dbReference type="EMBL" id="MBM3316614.1"/>
    </source>
</evidence>
<comment type="caution">
    <text evidence="1">The sequence shown here is derived from an EMBL/GenBank/DDBJ whole genome shotgun (WGS) entry which is preliminary data.</text>
</comment>
<dbReference type="EMBL" id="VGIY01000026">
    <property type="protein sequence ID" value="MBM3316614.1"/>
    <property type="molecule type" value="Genomic_DNA"/>
</dbReference>
<dbReference type="AlphaFoldDB" id="A0A937X9N6"/>
<evidence type="ECO:0000313" key="2">
    <source>
        <dbReference type="Proteomes" id="UP000748308"/>
    </source>
</evidence>
<dbReference type="Proteomes" id="UP000748308">
    <property type="component" value="Unassembled WGS sequence"/>
</dbReference>